<evidence type="ECO:0000313" key="2">
    <source>
        <dbReference type="Proteomes" id="UP001162131"/>
    </source>
</evidence>
<accession>A0AAU9JEF9</accession>
<dbReference type="AlphaFoldDB" id="A0AAU9JEF9"/>
<sequence>MESRKNLKELENIKIENKWDLLLFQIITITSDINSKLKEIESSLNIINILIDEIAEILSRPSGPFKPRLFQ</sequence>
<keyword evidence="2" id="KW-1185">Reference proteome</keyword>
<evidence type="ECO:0000313" key="1">
    <source>
        <dbReference type="EMBL" id="CAG9325297.1"/>
    </source>
</evidence>
<gene>
    <name evidence="1" type="ORF">BSTOLATCC_MIC38560</name>
</gene>
<protein>
    <submittedName>
        <fullName evidence="1">Uncharacterized protein</fullName>
    </submittedName>
</protein>
<comment type="caution">
    <text evidence="1">The sequence shown here is derived from an EMBL/GenBank/DDBJ whole genome shotgun (WGS) entry which is preliminary data.</text>
</comment>
<dbReference type="Proteomes" id="UP001162131">
    <property type="component" value="Unassembled WGS sequence"/>
</dbReference>
<name>A0AAU9JEF9_9CILI</name>
<reference evidence="1" key="1">
    <citation type="submission" date="2021-09" db="EMBL/GenBank/DDBJ databases">
        <authorList>
            <consortium name="AG Swart"/>
            <person name="Singh M."/>
            <person name="Singh A."/>
            <person name="Seah K."/>
            <person name="Emmerich C."/>
        </authorList>
    </citation>
    <scope>NUCLEOTIDE SEQUENCE</scope>
    <source>
        <strain evidence="1">ATCC30299</strain>
    </source>
</reference>
<proteinExistence type="predicted"/>
<dbReference type="EMBL" id="CAJZBQ010000038">
    <property type="protein sequence ID" value="CAG9325297.1"/>
    <property type="molecule type" value="Genomic_DNA"/>
</dbReference>
<organism evidence="1 2">
    <name type="scientific">Blepharisma stoltei</name>
    <dbReference type="NCBI Taxonomy" id="1481888"/>
    <lineage>
        <taxon>Eukaryota</taxon>
        <taxon>Sar</taxon>
        <taxon>Alveolata</taxon>
        <taxon>Ciliophora</taxon>
        <taxon>Postciliodesmatophora</taxon>
        <taxon>Heterotrichea</taxon>
        <taxon>Heterotrichida</taxon>
        <taxon>Blepharismidae</taxon>
        <taxon>Blepharisma</taxon>
    </lineage>
</organism>